<proteinExistence type="predicted"/>
<dbReference type="RefSeq" id="WP_152766976.1">
    <property type="nucleotide sequence ID" value="NZ_WHNP01000063.1"/>
</dbReference>
<dbReference type="SUPFAM" id="SSF53474">
    <property type="entry name" value="alpha/beta-Hydrolases"/>
    <property type="match status" value="1"/>
</dbReference>
<dbReference type="Proteomes" id="UP000484381">
    <property type="component" value="Unassembled WGS sequence"/>
</dbReference>
<keyword evidence="1" id="KW-0058">Aromatic hydrocarbons catabolism</keyword>
<dbReference type="GO" id="GO:0046464">
    <property type="term" value="P:acylglycerol catabolic process"/>
    <property type="evidence" value="ECO:0007669"/>
    <property type="project" value="TreeGrafter"/>
</dbReference>
<gene>
    <name evidence="4" type="primary">bphD</name>
    <name evidence="4" type="ORF">GCT13_37275</name>
</gene>
<dbReference type="PANTHER" id="PTHR43798:SF5">
    <property type="entry name" value="MONOACYLGLYCEROL LIPASE ABHD6"/>
    <property type="match status" value="1"/>
</dbReference>
<keyword evidence="2 4" id="KW-0378">Hydrolase</keyword>
<dbReference type="InterPro" id="IPR050266">
    <property type="entry name" value="AB_hydrolase_sf"/>
</dbReference>
<dbReference type="InterPro" id="IPR017727">
    <property type="entry name" value="HOPD_hydrolase_BphD"/>
</dbReference>
<feature type="domain" description="AB hydrolase-1" evidence="3">
    <location>
        <begin position="33"/>
        <end position="271"/>
    </location>
</feature>
<dbReference type="Pfam" id="PF00561">
    <property type="entry name" value="Abhydrolase_1"/>
    <property type="match status" value="1"/>
</dbReference>
<dbReference type="GO" id="GO:0016823">
    <property type="term" value="F:hydrolase activity, acting on acid carbon-carbon bonds, in ketonic substances"/>
    <property type="evidence" value="ECO:0007669"/>
    <property type="project" value="InterPro"/>
</dbReference>
<dbReference type="InterPro" id="IPR000073">
    <property type="entry name" value="AB_hydrolase_1"/>
</dbReference>
<evidence type="ECO:0000313" key="5">
    <source>
        <dbReference type="Proteomes" id="UP000484381"/>
    </source>
</evidence>
<dbReference type="PRINTS" id="PR00111">
    <property type="entry name" value="ABHYDROLASE"/>
</dbReference>
<keyword evidence="5" id="KW-1185">Reference proteome</keyword>
<evidence type="ECO:0000259" key="3">
    <source>
        <dbReference type="Pfam" id="PF00561"/>
    </source>
</evidence>
<dbReference type="GO" id="GO:0047372">
    <property type="term" value="F:monoacylglycerol lipase activity"/>
    <property type="evidence" value="ECO:0007669"/>
    <property type="project" value="TreeGrafter"/>
</dbReference>
<dbReference type="Gene3D" id="3.40.50.1820">
    <property type="entry name" value="alpha/beta hydrolase"/>
    <property type="match status" value="1"/>
</dbReference>
<comment type="caution">
    <text evidence="4">The sequence shown here is derived from an EMBL/GenBank/DDBJ whole genome shotgun (WGS) entry which is preliminary data.</text>
</comment>
<dbReference type="NCBIfam" id="TIGR03343">
    <property type="entry name" value="biphenyl_bphD"/>
    <property type="match status" value="1"/>
</dbReference>
<accession>A0A7X1TKE8</accession>
<dbReference type="GO" id="GO:0016020">
    <property type="term" value="C:membrane"/>
    <property type="evidence" value="ECO:0007669"/>
    <property type="project" value="TreeGrafter"/>
</dbReference>
<evidence type="ECO:0000313" key="4">
    <source>
        <dbReference type="EMBL" id="MPW22333.1"/>
    </source>
</evidence>
<dbReference type="AlphaFoldDB" id="A0A7X1TKE8"/>
<organism evidence="4 5">
    <name type="scientific">Paraburkholderia franconis</name>
    <dbReference type="NCBI Taxonomy" id="2654983"/>
    <lineage>
        <taxon>Bacteria</taxon>
        <taxon>Pseudomonadati</taxon>
        <taxon>Pseudomonadota</taxon>
        <taxon>Betaproteobacteria</taxon>
        <taxon>Burkholderiales</taxon>
        <taxon>Burkholderiaceae</taxon>
        <taxon>Paraburkholderia</taxon>
    </lineage>
</organism>
<sequence>MSLTEAGTSKFVTINEPGLENFRIHLNEAGSGPAVLMLHGGGPGASGWSNYYRNIEALVGAGFRVLLIDSPGFNKSDEIVPSTPRNFVNARATKAVMDVLGIDKAHLVGNSMGGASALAFALEFPERMDRMVLMGPGAQGPSILQPQPGEGIKRMGRLYAQPTYENFEAMLDVFVYNPSAITEELRQGRWNNIQSNLNHLKNWVESGKLCPSTTWDLSAHFHQIPHKTLITWGRDDRFVPIDHGLRMINTLQDSRLHIFAKCGHWAQWEHADEFNRLVVDFLTH</sequence>
<dbReference type="EMBL" id="WHNP01000063">
    <property type="protein sequence ID" value="MPW22333.1"/>
    <property type="molecule type" value="Genomic_DNA"/>
</dbReference>
<reference evidence="4 5" key="1">
    <citation type="submission" date="2019-10" db="EMBL/GenBank/DDBJ databases">
        <title>Paraburkholderia sp. isolated from nodules of Mimosa pudica from Brazilian Atlantic Forest soils.</title>
        <authorList>
            <person name="Paulitsch F."/>
            <person name="Hungria M."/>
            <person name="Dall'Agnol R."/>
        </authorList>
    </citation>
    <scope>NUCLEOTIDE SEQUENCE [LARGE SCALE GENOMIC DNA]</scope>
    <source>
        <strain evidence="4 5">CNPSo 3157</strain>
    </source>
</reference>
<dbReference type="PANTHER" id="PTHR43798">
    <property type="entry name" value="MONOACYLGLYCEROL LIPASE"/>
    <property type="match status" value="1"/>
</dbReference>
<name>A0A7X1TKE8_9BURK</name>
<dbReference type="InterPro" id="IPR029058">
    <property type="entry name" value="AB_hydrolase_fold"/>
</dbReference>
<protein>
    <submittedName>
        <fullName evidence="4">2-hydroxy-6-oxo-6-phenylhexa-2,4-dienoate hydrolase</fullName>
    </submittedName>
</protein>
<evidence type="ECO:0000256" key="1">
    <source>
        <dbReference type="ARBA" id="ARBA00022797"/>
    </source>
</evidence>
<evidence type="ECO:0000256" key="2">
    <source>
        <dbReference type="ARBA" id="ARBA00022801"/>
    </source>
</evidence>